<evidence type="ECO:0000256" key="3">
    <source>
        <dbReference type="ARBA" id="ARBA00023163"/>
    </source>
</evidence>
<dbReference type="SUPFAM" id="SSF47413">
    <property type="entry name" value="lambda repressor-like DNA-binding domains"/>
    <property type="match status" value="1"/>
</dbReference>
<dbReference type="EMBL" id="JAGFBM010000001">
    <property type="protein sequence ID" value="MBO3083027.1"/>
    <property type="molecule type" value="Genomic_DNA"/>
</dbReference>
<sequence>MNSNFEVCRLCFIRHCHTPAFHALLAGQTFVPYSYDITDVPVDPLTVEPERREAWARSRRQVGSNVRRLRLAAGLTQEALALESGLSRNILIELEHGRRGVLFERLFDVAEALGTGVDELIIGLPRAGAAD</sequence>
<reference evidence="5 6" key="1">
    <citation type="submission" date="2021-03" db="EMBL/GenBank/DDBJ databases">
        <title>novel species in genus Cellulomonas.</title>
        <authorList>
            <person name="Zhang G."/>
        </authorList>
    </citation>
    <scope>NUCLEOTIDE SEQUENCE [LARGE SCALE GENOMIC DNA]</scope>
    <source>
        <strain evidence="6">zg-ZUI188</strain>
    </source>
</reference>
<dbReference type="InterPro" id="IPR010982">
    <property type="entry name" value="Lambda_DNA-bd_dom_sf"/>
</dbReference>
<evidence type="ECO:0000259" key="4">
    <source>
        <dbReference type="PROSITE" id="PS50943"/>
    </source>
</evidence>
<keyword evidence="3" id="KW-0804">Transcription</keyword>
<evidence type="ECO:0000313" key="5">
    <source>
        <dbReference type="EMBL" id="MBO3083027.1"/>
    </source>
</evidence>
<dbReference type="PROSITE" id="PS50943">
    <property type="entry name" value="HTH_CROC1"/>
    <property type="match status" value="1"/>
</dbReference>
<evidence type="ECO:0000256" key="1">
    <source>
        <dbReference type="ARBA" id="ARBA00023015"/>
    </source>
</evidence>
<evidence type="ECO:0000313" key="6">
    <source>
        <dbReference type="Proteomes" id="UP000678317"/>
    </source>
</evidence>
<feature type="domain" description="HTH cro/C1-type" evidence="4">
    <location>
        <begin position="66"/>
        <end position="120"/>
    </location>
</feature>
<organism evidence="5 6">
    <name type="scientific">Cellulomonas fengjieae</name>
    <dbReference type="NCBI Taxonomy" id="2819978"/>
    <lineage>
        <taxon>Bacteria</taxon>
        <taxon>Bacillati</taxon>
        <taxon>Actinomycetota</taxon>
        <taxon>Actinomycetes</taxon>
        <taxon>Micrococcales</taxon>
        <taxon>Cellulomonadaceae</taxon>
        <taxon>Cellulomonas</taxon>
    </lineage>
</organism>
<evidence type="ECO:0000256" key="2">
    <source>
        <dbReference type="ARBA" id="ARBA00023125"/>
    </source>
</evidence>
<dbReference type="PANTHER" id="PTHR46797">
    <property type="entry name" value="HTH-TYPE TRANSCRIPTIONAL REGULATOR"/>
    <property type="match status" value="1"/>
</dbReference>
<dbReference type="InterPro" id="IPR001387">
    <property type="entry name" value="Cro/C1-type_HTH"/>
</dbReference>
<dbReference type="SMART" id="SM00530">
    <property type="entry name" value="HTH_XRE"/>
    <property type="match status" value="1"/>
</dbReference>
<keyword evidence="2" id="KW-0238">DNA-binding</keyword>
<keyword evidence="1" id="KW-0805">Transcription regulation</keyword>
<dbReference type="Proteomes" id="UP000678317">
    <property type="component" value="Unassembled WGS sequence"/>
</dbReference>
<proteinExistence type="predicted"/>
<dbReference type="Pfam" id="PF01381">
    <property type="entry name" value="HTH_3"/>
    <property type="match status" value="1"/>
</dbReference>
<comment type="caution">
    <text evidence="5">The sequence shown here is derived from an EMBL/GenBank/DDBJ whole genome shotgun (WGS) entry which is preliminary data.</text>
</comment>
<dbReference type="CDD" id="cd00093">
    <property type="entry name" value="HTH_XRE"/>
    <property type="match status" value="1"/>
</dbReference>
<keyword evidence="6" id="KW-1185">Reference proteome</keyword>
<protein>
    <submittedName>
        <fullName evidence="5">Helix-turn-helix transcriptional regulator</fullName>
    </submittedName>
</protein>
<gene>
    <name evidence="5" type="ORF">J4035_00090</name>
</gene>
<name>A0ABS3SBK7_9CELL</name>
<dbReference type="PANTHER" id="PTHR46797:SF23">
    <property type="entry name" value="HTH-TYPE TRANSCRIPTIONAL REGULATOR SUTR"/>
    <property type="match status" value="1"/>
</dbReference>
<dbReference type="Gene3D" id="1.10.260.40">
    <property type="entry name" value="lambda repressor-like DNA-binding domains"/>
    <property type="match status" value="1"/>
</dbReference>
<dbReference type="InterPro" id="IPR050807">
    <property type="entry name" value="TransReg_Diox_bact_type"/>
</dbReference>
<accession>A0ABS3SBK7</accession>
<dbReference type="RefSeq" id="WP_208288100.1">
    <property type="nucleotide sequence ID" value="NZ_CP074404.1"/>
</dbReference>